<gene>
    <name evidence="2" type="ORF">H9824_00105</name>
</gene>
<organism evidence="2 3">
    <name type="scientific">Candidatus Bacteroides pullicola</name>
    <dbReference type="NCBI Taxonomy" id="2838475"/>
    <lineage>
        <taxon>Bacteria</taxon>
        <taxon>Pseudomonadati</taxon>
        <taxon>Bacteroidota</taxon>
        <taxon>Bacteroidia</taxon>
        <taxon>Bacteroidales</taxon>
        <taxon>Bacteroidaceae</taxon>
        <taxon>Bacteroides</taxon>
    </lineage>
</organism>
<dbReference type="Pfam" id="PF14127">
    <property type="entry name" value="DUF4294"/>
    <property type="match status" value="1"/>
</dbReference>
<keyword evidence="1" id="KW-0732">Signal</keyword>
<accession>A0A9D2CKI2</accession>
<dbReference type="PROSITE" id="PS51257">
    <property type="entry name" value="PROKAR_LIPOPROTEIN"/>
    <property type="match status" value="1"/>
</dbReference>
<evidence type="ECO:0000313" key="2">
    <source>
        <dbReference type="EMBL" id="HIY87101.1"/>
    </source>
</evidence>
<sequence>MHLRQITILSTIFFCLTATACLAQEKTESNTSYLTPMCVYEGDTIPSVSFPAVYIYKPMQFKNNRQVRRYNKLVRDVKKVLPIANEVQRAIIETYEYLMTLPDDKARQQHLKAVEKSIKEQYTPRMKKLTFSQGKLLIKLVDRQTNSTGYELVKAFLGPFRAGFYQAFAALFGASLKKEYDPEGEDAMTERVVRMVENGQL</sequence>
<evidence type="ECO:0000313" key="3">
    <source>
        <dbReference type="Proteomes" id="UP000886851"/>
    </source>
</evidence>
<evidence type="ECO:0000256" key="1">
    <source>
        <dbReference type="SAM" id="SignalP"/>
    </source>
</evidence>
<dbReference type="AlphaFoldDB" id="A0A9D2CKI2"/>
<dbReference type="InterPro" id="IPR025636">
    <property type="entry name" value="DUF4294"/>
</dbReference>
<name>A0A9D2CKI2_9BACE</name>
<feature type="chain" id="PRO_5039643059" evidence="1">
    <location>
        <begin position="24"/>
        <end position="201"/>
    </location>
</feature>
<reference evidence="2" key="2">
    <citation type="submission" date="2021-04" db="EMBL/GenBank/DDBJ databases">
        <authorList>
            <person name="Gilroy R."/>
        </authorList>
    </citation>
    <scope>NUCLEOTIDE SEQUENCE</scope>
    <source>
        <strain evidence="2">Gambia2-208</strain>
    </source>
</reference>
<reference evidence="2" key="1">
    <citation type="journal article" date="2021" name="PeerJ">
        <title>Extensive microbial diversity within the chicken gut microbiome revealed by metagenomics and culture.</title>
        <authorList>
            <person name="Gilroy R."/>
            <person name="Ravi A."/>
            <person name="Getino M."/>
            <person name="Pursley I."/>
            <person name="Horton D.L."/>
            <person name="Alikhan N.F."/>
            <person name="Baker D."/>
            <person name="Gharbi K."/>
            <person name="Hall N."/>
            <person name="Watson M."/>
            <person name="Adriaenssens E.M."/>
            <person name="Foster-Nyarko E."/>
            <person name="Jarju S."/>
            <person name="Secka A."/>
            <person name="Antonio M."/>
            <person name="Oren A."/>
            <person name="Chaudhuri R.R."/>
            <person name="La Ragione R."/>
            <person name="Hildebrand F."/>
            <person name="Pallen M.J."/>
        </authorList>
    </citation>
    <scope>NUCLEOTIDE SEQUENCE</scope>
    <source>
        <strain evidence="2">Gambia2-208</strain>
    </source>
</reference>
<dbReference type="Proteomes" id="UP000886851">
    <property type="component" value="Unassembled WGS sequence"/>
</dbReference>
<dbReference type="EMBL" id="DXCV01000001">
    <property type="protein sequence ID" value="HIY87101.1"/>
    <property type="molecule type" value="Genomic_DNA"/>
</dbReference>
<feature type="signal peptide" evidence="1">
    <location>
        <begin position="1"/>
        <end position="23"/>
    </location>
</feature>
<protein>
    <submittedName>
        <fullName evidence="2">DUF4294 domain-containing protein</fullName>
    </submittedName>
</protein>
<comment type="caution">
    <text evidence="2">The sequence shown here is derived from an EMBL/GenBank/DDBJ whole genome shotgun (WGS) entry which is preliminary data.</text>
</comment>
<proteinExistence type="predicted"/>